<keyword evidence="10 15" id="KW-0067">ATP-binding</keyword>
<dbReference type="HAMAP" id="MF_00521">
    <property type="entry name" value="KDO_kinase"/>
    <property type="match status" value="1"/>
</dbReference>
<evidence type="ECO:0000256" key="14">
    <source>
        <dbReference type="ARBA" id="ARBA00034417"/>
    </source>
</evidence>
<proteinExistence type="inferred from homology"/>
<gene>
    <name evidence="15" type="primary">kdkA</name>
    <name evidence="16" type="ORF">EV693_11910</name>
</gene>
<evidence type="ECO:0000256" key="1">
    <source>
        <dbReference type="ARBA" id="ARBA00004515"/>
    </source>
</evidence>
<sequence>MYYQFNSTLVPLSKQNWIKQLLSCKNFEQSDRLLGTSTGRGTTWFLNTMPELGVNSVLRHYYRGGLFGKVVKDRYFFTGYGSTRAIKEFALLYQLQEWQMPTPRPIAIQIKRRFFCYQADILLEKIANTQDLSQYLQQKTLSTAQCLQLGKLIRKLHDRQVHHSDLNIHNILLDNTGKFWLIDFDKCQIQRGSNWKERNLHRLQRSFQKEKSRLNIQFSPSDWQSLLEGYLQK</sequence>
<dbReference type="GO" id="GO:0009244">
    <property type="term" value="P:lipopolysaccharide core region biosynthetic process"/>
    <property type="evidence" value="ECO:0007669"/>
    <property type="project" value="UniProtKB-UniRule"/>
</dbReference>
<dbReference type="Gene3D" id="1.10.510.10">
    <property type="entry name" value="Transferase(Phosphotransferase) domain 1"/>
    <property type="match status" value="1"/>
</dbReference>
<comment type="function">
    <text evidence="15">Catalyzes the ATP-dependent phosphorylation of the 3-deoxy-D-manno-octulosonic acid (Kdo) residue in Kdo-lipid IV(A) at the 4-OH position.</text>
</comment>
<comment type="similarity">
    <text evidence="3 15">Belongs to the protein kinase superfamily. KdkA/RfaP family.</text>
</comment>
<keyword evidence="8 15" id="KW-0547">Nucleotide-binding</keyword>
<dbReference type="AlphaFoldDB" id="A0A4R2N449"/>
<comment type="pathway">
    <text evidence="2 15">Bacterial outer membrane biogenesis; LPS core biosynthesis.</text>
</comment>
<keyword evidence="11 15" id="KW-0448">Lipopolysaccharide biosynthesis</keyword>
<comment type="catalytic activity">
    <reaction evidence="14 15">
        <text>an alpha-Kdo-(2-&gt;6)-lipid IVA + ATP = a 4-O-phospho-alpha-Kdo-(2-&gt;6)-lipid IVA + ADP + H(+)</text>
        <dbReference type="Rhea" id="RHEA:74271"/>
        <dbReference type="ChEBI" id="CHEBI:15378"/>
        <dbReference type="ChEBI" id="CHEBI:30616"/>
        <dbReference type="ChEBI" id="CHEBI:176428"/>
        <dbReference type="ChEBI" id="CHEBI:193140"/>
        <dbReference type="ChEBI" id="CHEBI:456216"/>
        <dbReference type="EC" id="2.7.1.166"/>
    </reaction>
</comment>
<accession>A0A4R2N449</accession>
<evidence type="ECO:0000256" key="12">
    <source>
        <dbReference type="ARBA" id="ARBA00023136"/>
    </source>
</evidence>
<dbReference type="EMBL" id="SLXJ01000019">
    <property type="protein sequence ID" value="TCP15300.1"/>
    <property type="molecule type" value="Genomic_DNA"/>
</dbReference>
<evidence type="ECO:0000256" key="11">
    <source>
        <dbReference type="ARBA" id="ARBA00022985"/>
    </source>
</evidence>
<protein>
    <recommendedName>
        <fullName evidence="13 15">3-deoxy-D-manno-octulosonic acid kinase</fullName>
        <shortName evidence="15">Kdo kinase</shortName>
        <ecNumber evidence="4 15">2.7.1.166</ecNumber>
    </recommendedName>
</protein>
<evidence type="ECO:0000256" key="6">
    <source>
        <dbReference type="ARBA" id="ARBA00022519"/>
    </source>
</evidence>
<evidence type="ECO:0000256" key="4">
    <source>
        <dbReference type="ARBA" id="ARBA00011988"/>
    </source>
</evidence>
<reference evidence="16 17" key="1">
    <citation type="submission" date="2019-03" db="EMBL/GenBank/DDBJ databases">
        <title>Genomic Encyclopedia of Type Strains, Phase IV (KMG-IV): sequencing the most valuable type-strain genomes for metagenomic binning, comparative biology and taxonomic classification.</title>
        <authorList>
            <person name="Goeker M."/>
        </authorList>
    </citation>
    <scope>NUCLEOTIDE SEQUENCE [LARGE SCALE GENOMIC DNA]</scope>
    <source>
        <strain evidence="16 17">DSM 16380</strain>
    </source>
</reference>
<comment type="caution">
    <text evidence="16">The sequence shown here is derived from an EMBL/GenBank/DDBJ whole genome shotgun (WGS) entry which is preliminary data.</text>
</comment>
<evidence type="ECO:0000256" key="2">
    <source>
        <dbReference type="ARBA" id="ARBA00004713"/>
    </source>
</evidence>
<evidence type="ECO:0000256" key="7">
    <source>
        <dbReference type="ARBA" id="ARBA00022679"/>
    </source>
</evidence>
<evidence type="ECO:0000256" key="8">
    <source>
        <dbReference type="ARBA" id="ARBA00022741"/>
    </source>
</evidence>
<dbReference type="Pfam" id="PF06293">
    <property type="entry name" value="Kdo"/>
    <property type="match status" value="1"/>
</dbReference>
<comment type="subcellular location">
    <subcellularLocation>
        <location evidence="1 15">Cell inner membrane</location>
        <topology evidence="1 15">Peripheral membrane protein</topology>
        <orientation evidence="1 15">Cytoplasmic side</orientation>
    </subcellularLocation>
</comment>
<keyword evidence="12 15" id="KW-0472">Membrane</keyword>
<name>A0A4R2N449_9PAST</name>
<feature type="active site" evidence="15">
    <location>
        <position position="165"/>
    </location>
</feature>
<evidence type="ECO:0000256" key="9">
    <source>
        <dbReference type="ARBA" id="ARBA00022777"/>
    </source>
</evidence>
<keyword evidence="6 15" id="KW-0997">Cell inner membrane</keyword>
<keyword evidence="7 15" id="KW-0808">Transferase</keyword>
<evidence type="ECO:0000313" key="17">
    <source>
        <dbReference type="Proteomes" id="UP000295537"/>
    </source>
</evidence>
<dbReference type="GO" id="GO:0005524">
    <property type="term" value="F:ATP binding"/>
    <property type="evidence" value="ECO:0007669"/>
    <property type="project" value="UniProtKB-UniRule"/>
</dbReference>
<evidence type="ECO:0000256" key="13">
    <source>
        <dbReference type="ARBA" id="ARBA00029511"/>
    </source>
</evidence>
<dbReference type="NCBIfam" id="NF002475">
    <property type="entry name" value="PRK01723.1"/>
    <property type="match status" value="1"/>
</dbReference>
<dbReference type="InterPro" id="IPR022826">
    <property type="entry name" value="KDO_kinase"/>
</dbReference>
<keyword evidence="5 15" id="KW-1003">Cell membrane</keyword>
<dbReference type="RefSeq" id="WP_132502087.1">
    <property type="nucleotide sequence ID" value="NZ_LVXA01000001.1"/>
</dbReference>
<organism evidence="16 17">
    <name type="scientific">Nicoletella semolina</name>
    <dbReference type="NCBI Taxonomy" id="271160"/>
    <lineage>
        <taxon>Bacteria</taxon>
        <taxon>Pseudomonadati</taxon>
        <taxon>Pseudomonadota</taxon>
        <taxon>Gammaproteobacteria</taxon>
        <taxon>Pasteurellales</taxon>
        <taxon>Pasteurellaceae</taxon>
        <taxon>Nicoletella</taxon>
    </lineage>
</organism>
<evidence type="ECO:0000256" key="10">
    <source>
        <dbReference type="ARBA" id="ARBA00022840"/>
    </source>
</evidence>
<keyword evidence="9 15" id="KW-0418">Kinase</keyword>
<dbReference type="GO" id="GO:0016301">
    <property type="term" value="F:kinase activity"/>
    <property type="evidence" value="ECO:0007669"/>
    <property type="project" value="UniProtKB-KW"/>
</dbReference>
<keyword evidence="17" id="KW-1185">Reference proteome</keyword>
<evidence type="ECO:0000313" key="16">
    <source>
        <dbReference type="EMBL" id="TCP15300.1"/>
    </source>
</evidence>
<dbReference type="GO" id="GO:0005886">
    <property type="term" value="C:plasma membrane"/>
    <property type="evidence" value="ECO:0007669"/>
    <property type="project" value="UniProtKB-SubCell"/>
</dbReference>
<dbReference type="GO" id="GO:0016773">
    <property type="term" value="F:phosphotransferase activity, alcohol group as acceptor"/>
    <property type="evidence" value="ECO:0007669"/>
    <property type="project" value="UniProtKB-UniRule"/>
</dbReference>
<dbReference type="Proteomes" id="UP000295537">
    <property type="component" value="Unassembled WGS sequence"/>
</dbReference>
<dbReference type="OrthoDB" id="6854449at2"/>
<evidence type="ECO:0000256" key="15">
    <source>
        <dbReference type="HAMAP-Rule" id="MF_00521"/>
    </source>
</evidence>
<dbReference type="InterPro" id="IPR011009">
    <property type="entry name" value="Kinase-like_dom_sf"/>
</dbReference>
<evidence type="ECO:0000256" key="3">
    <source>
        <dbReference type="ARBA" id="ARBA00010327"/>
    </source>
</evidence>
<dbReference type="EC" id="2.7.1.166" evidence="4 15"/>
<dbReference type="SUPFAM" id="SSF56112">
    <property type="entry name" value="Protein kinase-like (PK-like)"/>
    <property type="match status" value="1"/>
</dbReference>
<dbReference type="UniPathway" id="UPA00958"/>
<evidence type="ECO:0000256" key="5">
    <source>
        <dbReference type="ARBA" id="ARBA00022475"/>
    </source>
</evidence>